<evidence type="ECO:0000256" key="1">
    <source>
        <dbReference type="ARBA" id="ARBA00008769"/>
    </source>
</evidence>
<keyword evidence="3" id="KW-1185">Reference proteome</keyword>
<proteinExistence type="inferred from homology"/>
<evidence type="ECO:0000313" key="2">
    <source>
        <dbReference type="EMBL" id="MBK1827557.1"/>
    </source>
</evidence>
<dbReference type="InterPro" id="IPR038673">
    <property type="entry name" value="OprB_sf"/>
</dbReference>
<evidence type="ECO:0008006" key="4">
    <source>
        <dbReference type="Google" id="ProtNLM"/>
    </source>
</evidence>
<organism evidence="2 3">
    <name type="scientific">Haloferula rosea</name>
    <dbReference type="NCBI Taxonomy" id="490093"/>
    <lineage>
        <taxon>Bacteria</taxon>
        <taxon>Pseudomonadati</taxon>
        <taxon>Verrucomicrobiota</taxon>
        <taxon>Verrucomicrobiia</taxon>
        <taxon>Verrucomicrobiales</taxon>
        <taxon>Verrucomicrobiaceae</taxon>
        <taxon>Haloferula</taxon>
    </lineage>
</organism>
<sequence>MNALGLLPILATVVMETEDQSDEQADGAQSAPFVAAESTEVDSMLKPVDWVREHSKFTFSGSLDTLFMGVVGGDGADSATGMDATLIFEHPLLSRSWDKHLTLYGRLRYRSGLWNQAPAALGPSIGTAWGVIDGFNDVGFEIPDFFLRQLFPSKDLELRYGQMVIDSQLDGQPVGGAKSAFHNRAFASNPAAAFPRLGAGATIAWDPDGPWDLVYALTTVQGSESGDQVDFKFSSSNFFQALQFSYSFPGDDPGPRRLQLMLWHSDEAPESDKAPGEGLSLTYSHRFDDPITSAFCRIAYASGEVSEASLIVVGGITAERSEKEVVGIGIGIGEGNLTNNWNGVVEGFYRRSIGDHGSAAINGQLLVGEGFNDSGSVRLLLGASARVSF</sequence>
<name>A0A934RAQ4_9BACT</name>
<protein>
    <recommendedName>
        <fullName evidence="4">Porin</fullName>
    </recommendedName>
</protein>
<dbReference type="Proteomes" id="UP000658278">
    <property type="component" value="Unassembled WGS sequence"/>
</dbReference>
<evidence type="ECO:0000313" key="3">
    <source>
        <dbReference type="Proteomes" id="UP000658278"/>
    </source>
</evidence>
<accession>A0A934RAQ4</accession>
<comment type="similarity">
    <text evidence="1">Belongs to the OprB family.</text>
</comment>
<dbReference type="RefSeq" id="WP_200279112.1">
    <property type="nucleotide sequence ID" value="NZ_JAENII010000007.1"/>
</dbReference>
<dbReference type="AlphaFoldDB" id="A0A934RAQ4"/>
<dbReference type="EMBL" id="JAENII010000007">
    <property type="protein sequence ID" value="MBK1827557.1"/>
    <property type="molecule type" value="Genomic_DNA"/>
</dbReference>
<dbReference type="Gene3D" id="2.40.160.180">
    <property type="entry name" value="Carbohydrate-selective porin OprB"/>
    <property type="match status" value="1"/>
</dbReference>
<comment type="caution">
    <text evidence="2">The sequence shown here is derived from an EMBL/GenBank/DDBJ whole genome shotgun (WGS) entry which is preliminary data.</text>
</comment>
<reference evidence="2" key="1">
    <citation type="submission" date="2021-01" db="EMBL/GenBank/DDBJ databases">
        <title>Modified the classification status of verrucomicrobia.</title>
        <authorList>
            <person name="Feng X."/>
        </authorList>
    </citation>
    <scope>NUCLEOTIDE SEQUENCE</scope>
    <source>
        <strain evidence="2">KCTC 22201</strain>
    </source>
</reference>
<gene>
    <name evidence="2" type="ORF">JIN81_11045</name>
</gene>